<evidence type="ECO:0000313" key="1">
    <source>
        <dbReference type="EMBL" id="CAH2395990.1"/>
    </source>
</evidence>
<reference evidence="1" key="1">
    <citation type="submission" date="2022-03" db="EMBL/GenBank/DDBJ databases">
        <authorList>
            <person name="Brunel B."/>
        </authorList>
    </citation>
    <scope>NUCLEOTIDE SEQUENCE</scope>
    <source>
        <strain evidence="1">STM4922sample</strain>
    </source>
</reference>
<sequence>MMPSVAKYAELSPDGKSLTVHLPLTLRKRGGRKIIISPAGAQQWNPARPRIDNTLIRTLARAFRWKHMLETGEFATVIELAAAERLDRSFVSHVLQLTLLAPDLVEAILDGRQSMGVQLQALVRGLPVEWERQRELMATCC</sequence>
<evidence type="ECO:0008006" key="3">
    <source>
        <dbReference type="Google" id="ProtNLM"/>
    </source>
</evidence>
<dbReference type="RefSeq" id="WP_254023603.1">
    <property type="nucleotide sequence ID" value="NZ_CAKXZS010000006.1"/>
</dbReference>
<dbReference type="EMBL" id="CAKXZS010000006">
    <property type="protein sequence ID" value="CAH2395990.1"/>
    <property type="molecule type" value="Genomic_DNA"/>
</dbReference>
<dbReference type="Proteomes" id="UP001152604">
    <property type="component" value="Unassembled WGS sequence"/>
</dbReference>
<organism evidence="1 2">
    <name type="scientific">Mesorhizobium ventifaucium</name>
    <dbReference type="NCBI Taxonomy" id="666020"/>
    <lineage>
        <taxon>Bacteria</taxon>
        <taxon>Pseudomonadati</taxon>
        <taxon>Pseudomonadota</taxon>
        <taxon>Alphaproteobacteria</taxon>
        <taxon>Hyphomicrobiales</taxon>
        <taxon>Phyllobacteriaceae</taxon>
        <taxon>Mesorhizobium</taxon>
    </lineage>
</organism>
<gene>
    <name evidence="1" type="ORF">MES4922_140074</name>
</gene>
<comment type="caution">
    <text evidence="1">The sequence shown here is derived from an EMBL/GenBank/DDBJ whole genome shotgun (WGS) entry which is preliminary data.</text>
</comment>
<keyword evidence="2" id="KW-1185">Reference proteome</keyword>
<accession>A0ABN8JD00</accession>
<evidence type="ECO:0000313" key="2">
    <source>
        <dbReference type="Proteomes" id="UP001152604"/>
    </source>
</evidence>
<proteinExistence type="predicted"/>
<dbReference type="SUPFAM" id="SSF109709">
    <property type="entry name" value="KorB DNA-binding domain-like"/>
    <property type="match status" value="1"/>
</dbReference>
<name>A0ABN8JD00_9HYPH</name>
<protein>
    <recommendedName>
        <fullName evidence="3">LacI family transcriptional regulator</fullName>
    </recommendedName>
</protein>